<comment type="caution">
    <text evidence="12">The sequence shown here is derived from an EMBL/GenBank/DDBJ whole genome shotgun (WGS) entry which is preliminary data.</text>
</comment>
<dbReference type="GO" id="GO:0008270">
    <property type="term" value="F:zinc ion binding"/>
    <property type="evidence" value="ECO:0007669"/>
    <property type="project" value="UniProtKB-KW"/>
</dbReference>
<keyword evidence="13" id="KW-1185">Reference proteome</keyword>
<keyword evidence="9" id="KW-0862">Zinc</keyword>
<evidence type="ECO:0000256" key="4">
    <source>
        <dbReference type="ARBA" id="ARBA00012483"/>
    </source>
</evidence>
<protein>
    <recommendedName>
        <fullName evidence="4">RING-type E3 ubiquitin transferase</fullName>
        <ecNumber evidence="4">2.3.2.27</ecNumber>
    </recommendedName>
</protein>
<dbReference type="GO" id="GO:0006511">
    <property type="term" value="P:ubiquitin-dependent protein catabolic process"/>
    <property type="evidence" value="ECO:0007669"/>
    <property type="project" value="InterPro"/>
</dbReference>
<dbReference type="InterPro" id="IPR017907">
    <property type="entry name" value="Znf_RING_CS"/>
</dbReference>
<gene>
    <name evidence="12" type="ORF">FVE85_6194</name>
</gene>
<evidence type="ECO:0000313" key="12">
    <source>
        <dbReference type="EMBL" id="KAA8498609.1"/>
    </source>
</evidence>
<evidence type="ECO:0000256" key="1">
    <source>
        <dbReference type="ARBA" id="ARBA00000900"/>
    </source>
</evidence>
<evidence type="ECO:0000259" key="11">
    <source>
        <dbReference type="Pfam" id="PF13445"/>
    </source>
</evidence>
<dbReference type="EMBL" id="VRMN01000001">
    <property type="protein sequence ID" value="KAA8498609.1"/>
    <property type="molecule type" value="Genomic_DNA"/>
</dbReference>
<dbReference type="PROSITE" id="PS00518">
    <property type="entry name" value="ZF_RING_1"/>
    <property type="match status" value="1"/>
</dbReference>
<dbReference type="Gene3D" id="3.30.40.10">
    <property type="entry name" value="Zinc/RING finger domain, C3HC4 (zinc finger)"/>
    <property type="match status" value="1"/>
</dbReference>
<reference evidence="13" key="1">
    <citation type="journal article" date="2019" name="Nat. Commun.">
        <title>Expansion of phycobilisome linker gene families in mesophilic red algae.</title>
        <authorList>
            <person name="Lee J."/>
            <person name="Kim D."/>
            <person name="Bhattacharya D."/>
            <person name="Yoon H.S."/>
        </authorList>
    </citation>
    <scope>NUCLEOTIDE SEQUENCE [LARGE SCALE GENOMIC DNA]</scope>
    <source>
        <strain evidence="13">CCMP 1328</strain>
    </source>
</reference>
<organism evidence="12 13">
    <name type="scientific">Porphyridium purpureum</name>
    <name type="common">Red alga</name>
    <name type="synonym">Porphyridium cruentum</name>
    <dbReference type="NCBI Taxonomy" id="35688"/>
    <lineage>
        <taxon>Eukaryota</taxon>
        <taxon>Rhodophyta</taxon>
        <taxon>Bangiophyceae</taxon>
        <taxon>Porphyridiales</taxon>
        <taxon>Porphyridiaceae</taxon>
        <taxon>Porphyridium</taxon>
    </lineage>
</organism>
<evidence type="ECO:0000256" key="2">
    <source>
        <dbReference type="ARBA" id="ARBA00004308"/>
    </source>
</evidence>
<comment type="subcellular location">
    <subcellularLocation>
        <location evidence="2">Endomembrane system</location>
    </subcellularLocation>
</comment>
<name>A0A5J4Z3P9_PORPP</name>
<evidence type="ECO:0000256" key="8">
    <source>
        <dbReference type="ARBA" id="ARBA00022786"/>
    </source>
</evidence>
<evidence type="ECO:0000256" key="10">
    <source>
        <dbReference type="ARBA" id="ARBA00023136"/>
    </source>
</evidence>
<dbReference type="Proteomes" id="UP000324585">
    <property type="component" value="Unassembled WGS sequence"/>
</dbReference>
<dbReference type="Pfam" id="PF13445">
    <property type="entry name" value="zf-RING_UBOX"/>
    <property type="match status" value="1"/>
</dbReference>
<keyword evidence="6" id="KW-0479">Metal-binding</keyword>
<dbReference type="InterPro" id="IPR013083">
    <property type="entry name" value="Znf_RING/FYVE/PHD"/>
</dbReference>
<evidence type="ECO:0000256" key="6">
    <source>
        <dbReference type="ARBA" id="ARBA00022723"/>
    </source>
</evidence>
<keyword evidence="7" id="KW-0863">Zinc-finger</keyword>
<dbReference type="EC" id="2.3.2.27" evidence="4"/>
<keyword evidence="5" id="KW-0808">Transferase</keyword>
<keyword evidence="10" id="KW-0472">Membrane</keyword>
<dbReference type="SUPFAM" id="SSF57850">
    <property type="entry name" value="RING/U-box"/>
    <property type="match status" value="1"/>
</dbReference>
<dbReference type="PANTHER" id="PTHR12313">
    <property type="entry name" value="E3 UBIQUITIN-PROTEIN LIGASE RNF5-RELATED"/>
    <property type="match status" value="1"/>
</dbReference>
<dbReference type="UniPathway" id="UPA00143"/>
<dbReference type="GO" id="GO:0061630">
    <property type="term" value="F:ubiquitin protein ligase activity"/>
    <property type="evidence" value="ECO:0007669"/>
    <property type="project" value="UniProtKB-EC"/>
</dbReference>
<evidence type="ECO:0000256" key="9">
    <source>
        <dbReference type="ARBA" id="ARBA00022833"/>
    </source>
</evidence>
<dbReference type="GO" id="GO:0016567">
    <property type="term" value="P:protein ubiquitination"/>
    <property type="evidence" value="ECO:0007669"/>
    <property type="project" value="UniProtKB-UniPathway"/>
</dbReference>
<evidence type="ECO:0000313" key="13">
    <source>
        <dbReference type="Proteomes" id="UP000324585"/>
    </source>
</evidence>
<evidence type="ECO:0000256" key="7">
    <source>
        <dbReference type="ARBA" id="ARBA00022771"/>
    </source>
</evidence>
<evidence type="ECO:0000256" key="5">
    <source>
        <dbReference type="ARBA" id="ARBA00022679"/>
    </source>
</evidence>
<comment type="catalytic activity">
    <reaction evidence="1">
        <text>S-ubiquitinyl-[E2 ubiquitin-conjugating enzyme]-L-cysteine + [acceptor protein]-L-lysine = [E2 ubiquitin-conjugating enzyme]-L-cysteine + N(6)-ubiquitinyl-[acceptor protein]-L-lysine.</text>
        <dbReference type="EC" id="2.3.2.27"/>
    </reaction>
</comment>
<dbReference type="InterPro" id="IPR027370">
    <property type="entry name" value="Znf-RING_euk"/>
</dbReference>
<dbReference type="InterPro" id="IPR045103">
    <property type="entry name" value="RNF5/RNF185-like"/>
</dbReference>
<comment type="pathway">
    <text evidence="3">Protein modification; protein ubiquitination.</text>
</comment>
<accession>A0A5J4Z3P9</accession>
<evidence type="ECO:0000256" key="3">
    <source>
        <dbReference type="ARBA" id="ARBA00004906"/>
    </source>
</evidence>
<proteinExistence type="predicted"/>
<keyword evidence="8" id="KW-0833">Ubl conjugation pathway</keyword>
<dbReference type="GO" id="GO:0005783">
    <property type="term" value="C:endoplasmic reticulum"/>
    <property type="evidence" value="ECO:0007669"/>
    <property type="project" value="InterPro"/>
</dbReference>
<dbReference type="AlphaFoldDB" id="A0A5J4Z3P9"/>
<feature type="domain" description="Zinc finger RING-type eukaryotic" evidence="11">
    <location>
        <begin position="44"/>
        <end position="72"/>
    </location>
</feature>
<sequence length="236" mass="26120">MTSIPSLSASMEAALRGVAEDAGAKQDGQNKAADMPSNRDVFLCLVCGRMAHEPVVTLSCGHVYCWSCLFLSCTRSAHSRGSVPEECSTDLCGVAASHLQCVNSMGPQCKLCCSAFEHNQVIPIYVNQVKEQRALAQLNRVALSVPPRPPAIYHTAVLPEGANETLSESFYWAFEAWHYVTFDMIPDVRLPLPYVNAHFLPEHLVVDDYYDWETISRLVLLGTVALSFFMAAFSRW</sequence>